<dbReference type="EMBL" id="KT027938">
    <property type="protein sequence ID" value="ALN98245.1"/>
    <property type="molecule type" value="Genomic_DNA"/>
</dbReference>
<feature type="compositionally biased region" description="Basic residues" evidence="1">
    <location>
        <begin position="74"/>
        <end position="94"/>
    </location>
</feature>
<feature type="region of interest" description="Disordered" evidence="1">
    <location>
        <begin position="21"/>
        <end position="46"/>
    </location>
</feature>
<feature type="region of interest" description="Disordered" evidence="1">
    <location>
        <begin position="65"/>
        <end position="113"/>
    </location>
</feature>
<dbReference type="Pfam" id="PF05501">
    <property type="entry name" value="DUF755"/>
    <property type="match status" value="1"/>
</dbReference>
<protein>
    <submittedName>
        <fullName evidence="3">ORF3</fullName>
    </submittedName>
</protein>
<accession>A0A0S2GMG8</accession>
<evidence type="ECO:0000313" key="3">
    <source>
        <dbReference type="EMBL" id="ALN98245.1"/>
    </source>
</evidence>
<feature type="domain" description="DUF755" evidence="2">
    <location>
        <begin position="10"/>
        <end position="113"/>
    </location>
</feature>
<proteinExistence type="predicted"/>
<reference evidence="3" key="1">
    <citation type="journal article" date="2015" name="Virology">
        <title>New species of Torque Teno miniviruses infecting gorillas and chimpanzees.</title>
        <authorList>
            <person name="Hrazdilova K."/>
            <person name="Slaninkova E."/>
            <person name="Brozova K."/>
            <person name="Modry D."/>
            <person name="Vodicka R."/>
            <person name="Celer V."/>
        </authorList>
    </citation>
    <scope>NUCLEOTIDE SEQUENCE</scope>
    <source>
        <strain evidence="3">Cpz2cl2</strain>
    </source>
</reference>
<evidence type="ECO:0000256" key="1">
    <source>
        <dbReference type="SAM" id="MobiDB-lite"/>
    </source>
</evidence>
<evidence type="ECO:0000259" key="2">
    <source>
        <dbReference type="Pfam" id="PF05501"/>
    </source>
</evidence>
<organism evidence="3">
    <name type="scientific">Chimpanzee anellovirus</name>
    <dbReference type="NCBI Taxonomy" id="1743410"/>
    <lineage>
        <taxon>Viruses</taxon>
        <taxon>Monodnaviria</taxon>
        <taxon>Shotokuvirae</taxon>
        <taxon>Commensaviricota</taxon>
        <taxon>Cardeaviricetes</taxon>
        <taxon>Sanitavirales</taxon>
        <taxon>Anelloviridae</taxon>
    </lineage>
</organism>
<sequence length="113" mass="12858">MIPVHSLSGIYPVTSLKDYKSRIQTSPHKPSCKDGTGEETTLKKKLSKDLENTRQLIKLCKHLQNTSEVPKYSDKHRKKKTVHRHRKKRKHHSKPSSSSSSEPSEYSSSDSSS</sequence>
<feature type="compositionally biased region" description="Basic and acidic residues" evidence="1">
    <location>
        <begin position="31"/>
        <end position="46"/>
    </location>
</feature>
<feature type="compositionally biased region" description="Low complexity" evidence="1">
    <location>
        <begin position="95"/>
        <end position="113"/>
    </location>
</feature>
<dbReference type="InterPro" id="IPR008474">
    <property type="entry name" value="DUF755"/>
</dbReference>
<name>A0A0S2GMG8_9VIRU</name>